<dbReference type="Proteomes" id="UP000005947">
    <property type="component" value="Unassembled WGS sequence"/>
</dbReference>
<evidence type="ECO:0000313" key="1">
    <source>
        <dbReference type="EMBL" id="EGF22712.1"/>
    </source>
</evidence>
<comment type="caution">
    <text evidence="1">The sequence shown here is derived from an EMBL/GenBank/DDBJ whole genome shotgun (WGS) entry which is preliminary data.</text>
</comment>
<sequence length="42" mass="4680">MISACTGVIHEKSEPECLREGNSRMRGGDSQVYFYCAHKCVS</sequence>
<reference evidence="1 2" key="1">
    <citation type="submission" date="2011-02" db="EMBL/GenBank/DDBJ databases">
        <authorList>
            <person name="Muzny D."/>
            <person name="Qin X."/>
            <person name="Buhay C."/>
            <person name="Dugan-Rocha S."/>
            <person name="Ding Y."/>
            <person name="Chen G."/>
            <person name="Hawes A."/>
            <person name="Holder M."/>
            <person name="Jhangiani S."/>
            <person name="Johnson A."/>
            <person name="Khan Z."/>
            <person name="Li Z."/>
            <person name="Liu W."/>
            <person name="Liu X."/>
            <person name="Perez L."/>
            <person name="Shen H."/>
            <person name="Wang Q."/>
            <person name="Watt J."/>
            <person name="Xi L."/>
            <person name="Xin Y."/>
            <person name="Zhou J."/>
            <person name="Deng J."/>
            <person name="Jiang H."/>
            <person name="Liu Y."/>
            <person name="Qu J."/>
            <person name="Song X.-Z."/>
            <person name="Zhang L."/>
            <person name="Villasana D."/>
            <person name="Johnson A."/>
            <person name="Liu J."/>
            <person name="Liyanage D."/>
            <person name="Lorensuhewa L."/>
            <person name="Robinson T."/>
            <person name="Song A."/>
            <person name="Song B.-B."/>
            <person name="Dinh H."/>
            <person name="Thornton R."/>
            <person name="Coyle M."/>
            <person name="Francisco L."/>
            <person name="Jackson L."/>
            <person name="Javaid M."/>
            <person name="Korchina V."/>
            <person name="Kovar C."/>
            <person name="Mata R."/>
            <person name="Mathew T."/>
            <person name="Ngo R."/>
            <person name="Nguyen L."/>
            <person name="Nguyen N."/>
            <person name="Okwuonu G."/>
            <person name="Ongeri F."/>
            <person name="Pham C."/>
            <person name="Simmons D."/>
            <person name="Wilczek-Boney K."/>
            <person name="Hale W."/>
            <person name="Jakkamsetti A."/>
            <person name="Pham P."/>
            <person name="Ruth R."/>
            <person name="San Lucas F."/>
            <person name="Warren J."/>
            <person name="Zhang J."/>
            <person name="Zhao Z."/>
            <person name="Zhou C."/>
            <person name="Zhu D."/>
            <person name="Lee S."/>
            <person name="Bess C."/>
            <person name="Blankenburg K."/>
            <person name="Forbes L."/>
            <person name="Fu Q."/>
            <person name="Gubbala S."/>
            <person name="Hirani K."/>
            <person name="Jayaseelan J.C."/>
            <person name="Lara F."/>
            <person name="Munidasa M."/>
            <person name="Palculict T."/>
            <person name="Patil S."/>
            <person name="Pu L.-L."/>
            <person name="Saada N."/>
            <person name="Tang L."/>
            <person name="Weissenberger G."/>
            <person name="Zhu Y."/>
            <person name="Hemphill L."/>
            <person name="Shang Y."/>
            <person name="Youmans B."/>
            <person name="Ayvaz T."/>
            <person name="Ross M."/>
            <person name="Santibanez J."/>
            <person name="Aqrawi P."/>
            <person name="Gross S."/>
            <person name="Joshi V."/>
            <person name="Fowler G."/>
            <person name="Nazareth L."/>
            <person name="Reid J."/>
            <person name="Worley K."/>
            <person name="Petrosino J."/>
            <person name="Highlander S."/>
            <person name="Gibbs R."/>
        </authorList>
    </citation>
    <scope>NUCLEOTIDE SEQUENCE [LARGE SCALE GENOMIC DNA]</scope>
    <source>
        <strain evidence="1 2">DSM 15829</strain>
    </source>
</reference>
<dbReference type="EMBL" id="ACGK02000005">
    <property type="protein sequence ID" value="EGF22712.1"/>
    <property type="molecule type" value="Genomic_DNA"/>
</dbReference>
<protein>
    <submittedName>
        <fullName evidence="1">Uncharacterized protein</fullName>
    </submittedName>
</protein>
<organism evidence="1 2">
    <name type="scientific">Fannyhessea vaginae DSM 15829</name>
    <dbReference type="NCBI Taxonomy" id="525256"/>
    <lineage>
        <taxon>Bacteria</taxon>
        <taxon>Bacillati</taxon>
        <taxon>Actinomycetota</taxon>
        <taxon>Coriobacteriia</taxon>
        <taxon>Coriobacteriales</taxon>
        <taxon>Atopobiaceae</taxon>
        <taxon>Fannyhessea</taxon>
    </lineage>
</organism>
<gene>
    <name evidence="1" type="ORF">HMPREF0091_11219</name>
</gene>
<evidence type="ECO:0000313" key="2">
    <source>
        <dbReference type="Proteomes" id="UP000005947"/>
    </source>
</evidence>
<proteinExistence type="predicted"/>
<name>F1T6Y3_9ACTN</name>
<dbReference type="AlphaFoldDB" id="F1T6Y3"/>
<accession>F1T6Y3</accession>
<keyword evidence="2" id="KW-1185">Reference proteome</keyword>